<dbReference type="Proteomes" id="UP001234880">
    <property type="component" value="Unassembled WGS sequence"/>
</dbReference>
<dbReference type="Pfam" id="PF01636">
    <property type="entry name" value="APH"/>
    <property type="match status" value="1"/>
</dbReference>
<dbReference type="SUPFAM" id="SSF56112">
    <property type="entry name" value="Protein kinase-like (PK-like)"/>
    <property type="match status" value="1"/>
</dbReference>
<reference evidence="2 3" key="1">
    <citation type="submission" date="2023-07" db="EMBL/GenBank/DDBJ databases">
        <title>Sequencing the genomes of 1000 actinobacteria strains.</title>
        <authorList>
            <person name="Klenk H.-P."/>
        </authorList>
    </citation>
    <scope>NUCLEOTIDE SEQUENCE [LARGE SCALE GENOMIC DNA]</scope>
    <source>
        <strain evidence="2 3">DSM 41600</strain>
    </source>
</reference>
<dbReference type="EMBL" id="JAURUE010000001">
    <property type="protein sequence ID" value="MDP9607755.1"/>
    <property type="molecule type" value="Genomic_DNA"/>
</dbReference>
<evidence type="ECO:0000259" key="1">
    <source>
        <dbReference type="Pfam" id="PF01636"/>
    </source>
</evidence>
<accession>A0ABT9KH68</accession>
<organism evidence="2 3">
    <name type="scientific">Streptomyces demainii</name>
    <dbReference type="NCBI Taxonomy" id="588122"/>
    <lineage>
        <taxon>Bacteria</taxon>
        <taxon>Bacillati</taxon>
        <taxon>Actinomycetota</taxon>
        <taxon>Actinomycetes</taxon>
        <taxon>Kitasatosporales</taxon>
        <taxon>Streptomycetaceae</taxon>
        <taxon>Streptomyces</taxon>
    </lineage>
</organism>
<sequence length="315" mass="35179">MSTWEFVKTRTAADGGAVWRSPDGPLFKRTGGLELLKEAELLQRLAADGYPVPAPVDRGRDADGRHYFTERSVGESSLHQMAVADTQQHGHVTDRTIETAARVSARLLAAQARHTRPADEAARRQWFERAAFTADVYTENPDLDTDRTRQLVTRALDRLTTVPMCESHLDYGMPNAFPGGVIDWQHHALAPLGYDVYPMLEIAAFKGGNKGYTFTPDQRAHYLKALDKHAARTGGHSSSAHLSDFLLVKCFFFLALMRPTDSAARPDKHTKWQYRRALFTEGLAQYESTHTIDTAAFPTLADFTNRLSRPAPSRP</sequence>
<dbReference type="InterPro" id="IPR002575">
    <property type="entry name" value="Aminoglycoside_PTrfase"/>
</dbReference>
<dbReference type="InterPro" id="IPR011009">
    <property type="entry name" value="Kinase-like_dom_sf"/>
</dbReference>
<dbReference type="RefSeq" id="WP_307109806.1">
    <property type="nucleotide sequence ID" value="NZ_JAURUE010000001.1"/>
</dbReference>
<name>A0ABT9KH68_9ACTN</name>
<gene>
    <name evidence="2" type="ORF">JOF35_000032</name>
</gene>
<evidence type="ECO:0000313" key="2">
    <source>
        <dbReference type="EMBL" id="MDP9607755.1"/>
    </source>
</evidence>
<proteinExistence type="predicted"/>
<protein>
    <recommendedName>
        <fullName evidence="1">Aminoglycoside phosphotransferase domain-containing protein</fullName>
    </recommendedName>
</protein>
<evidence type="ECO:0000313" key="3">
    <source>
        <dbReference type="Proteomes" id="UP001234880"/>
    </source>
</evidence>
<keyword evidence="3" id="KW-1185">Reference proteome</keyword>
<feature type="domain" description="Aminoglycoside phosphotransferase" evidence="1">
    <location>
        <begin position="34"/>
        <end position="209"/>
    </location>
</feature>
<comment type="caution">
    <text evidence="2">The sequence shown here is derived from an EMBL/GenBank/DDBJ whole genome shotgun (WGS) entry which is preliminary data.</text>
</comment>